<dbReference type="InterPro" id="IPR008007">
    <property type="entry name" value="Peptidase_M42"/>
</dbReference>
<gene>
    <name evidence="6" type="ORF">B3C1_07761</name>
</gene>
<dbReference type="NCBIfam" id="TIGR03106">
    <property type="entry name" value="trio_M42_hydro"/>
    <property type="match status" value="1"/>
</dbReference>
<dbReference type="Gene3D" id="3.40.630.10">
    <property type="entry name" value="Zn peptidases"/>
    <property type="match status" value="1"/>
</dbReference>
<dbReference type="PANTHER" id="PTHR32481:SF7">
    <property type="entry name" value="AMINOPEPTIDASE YHFE-RELATED"/>
    <property type="match status" value="1"/>
</dbReference>
<evidence type="ECO:0000256" key="3">
    <source>
        <dbReference type="ARBA" id="ARBA00022670"/>
    </source>
</evidence>
<dbReference type="InterPro" id="IPR017537">
    <property type="entry name" value="Peptidase_M42_hydrolase"/>
</dbReference>
<dbReference type="SUPFAM" id="SSF101821">
    <property type="entry name" value="Aminopeptidase/glucanase lid domain"/>
    <property type="match status" value="1"/>
</dbReference>
<dbReference type="GO" id="GO:0046872">
    <property type="term" value="F:metal ion binding"/>
    <property type="evidence" value="ECO:0007669"/>
    <property type="project" value="UniProtKB-KW"/>
</dbReference>
<evidence type="ECO:0000256" key="2">
    <source>
        <dbReference type="ARBA" id="ARBA00022438"/>
    </source>
</evidence>
<keyword evidence="2" id="KW-0031">Aminopeptidase</keyword>
<dbReference type="EMBL" id="AMRI01000009">
    <property type="protein sequence ID" value="EKE75155.1"/>
    <property type="molecule type" value="Genomic_DNA"/>
</dbReference>
<evidence type="ECO:0000313" key="7">
    <source>
        <dbReference type="Proteomes" id="UP000006755"/>
    </source>
</evidence>
<dbReference type="CDD" id="cd05657">
    <property type="entry name" value="M42_glucanase_like"/>
    <property type="match status" value="1"/>
</dbReference>
<evidence type="ECO:0000256" key="4">
    <source>
        <dbReference type="ARBA" id="ARBA00022723"/>
    </source>
</evidence>
<organism evidence="6 7">
    <name type="scientific">Gallaecimonas xiamenensis 3-C-1</name>
    <dbReference type="NCBI Taxonomy" id="745411"/>
    <lineage>
        <taxon>Bacteria</taxon>
        <taxon>Pseudomonadati</taxon>
        <taxon>Pseudomonadota</taxon>
        <taxon>Gammaproteobacteria</taxon>
        <taxon>Enterobacterales</taxon>
        <taxon>Gallaecimonadaceae</taxon>
        <taxon>Gallaecimonas</taxon>
    </lineage>
</organism>
<dbReference type="eggNOG" id="COG1363">
    <property type="taxonomic scope" value="Bacteria"/>
</dbReference>
<dbReference type="GO" id="GO:0006508">
    <property type="term" value="P:proteolysis"/>
    <property type="evidence" value="ECO:0007669"/>
    <property type="project" value="UniProtKB-KW"/>
</dbReference>
<dbReference type="RefSeq" id="WP_008484021.1">
    <property type="nucleotide sequence ID" value="NZ_AMRI01000009.1"/>
</dbReference>
<reference evidence="6 7" key="1">
    <citation type="journal article" date="2012" name="J. Bacteriol.">
        <title>Genome Sequence of Gallaecimonas xiamenensis Type Strain 3-C-1.</title>
        <authorList>
            <person name="Lai Q."/>
            <person name="Wang L."/>
            <person name="Wang W."/>
            <person name="Shao Z."/>
        </authorList>
    </citation>
    <scope>NUCLEOTIDE SEQUENCE [LARGE SCALE GENOMIC DNA]</scope>
    <source>
        <strain evidence="6 7">3-C-1</strain>
    </source>
</reference>
<evidence type="ECO:0000256" key="5">
    <source>
        <dbReference type="ARBA" id="ARBA00022801"/>
    </source>
</evidence>
<dbReference type="OrthoDB" id="361940at2"/>
<dbReference type="Proteomes" id="UP000006755">
    <property type="component" value="Unassembled WGS sequence"/>
</dbReference>
<dbReference type="PATRIC" id="fig|745411.4.peg.1527"/>
<comment type="caution">
    <text evidence="6">The sequence shown here is derived from an EMBL/GenBank/DDBJ whole genome shotgun (WGS) entry which is preliminary data.</text>
</comment>
<accession>K2KD45</accession>
<keyword evidence="4" id="KW-0479">Metal-binding</keyword>
<dbReference type="Gene3D" id="2.40.30.40">
    <property type="entry name" value="Peptidase M42, domain 2"/>
    <property type="match status" value="1"/>
</dbReference>
<dbReference type="PANTHER" id="PTHR32481">
    <property type="entry name" value="AMINOPEPTIDASE"/>
    <property type="match status" value="1"/>
</dbReference>
<keyword evidence="7" id="KW-1185">Reference proteome</keyword>
<name>K2KD45_9GAMM</name>
<proteinExistence type="inferred from homology"/>
<dbReference type="GO" id="GO:0004177">
    <property type="term" value="F:aminopeptidase activity"/>
    <property type="evidence" value="ECO:0007669"/>
    <property type="project" value="UniProtKB-KW"/>
</dbReference>
<dbReference type="InterPro" id="IPR023367">
    <property type="entry name" value="Peptidase_M42_dom2"/>
</dbReference>
<sequence length="366" mass="40203">MSPNTDYLLSCLERLLAIPSPSGFTDQVVHFVGEELARLNIPFELTRRGAIRATVAGRQRSPDRALVAHLDTLGAQVKRLKDNGRLEVVPVGHWNARFAEGCRASLFAGKRRYRGSLLPLKASGHTFGNANDSQEASWQNLELRVDVPGGDRQALVNAGIHIGDFIAIDPQTEVDRESGFINSRHLDDKAGVAVLLTVAKALVEDQVALPVDLHLLFTITEEVGSGASSVLHQDVAEMVSIDNGTTAPGQNSSEYGVTVAMADQTGPFDYHLTHHLLQLCQAHGIAHQRDIFRFYRSDSASAIEAGNDLRTALVCFGIDASHYYERIHLDALCCLTQLLWHYALSEPLFADDNKLLTQRPDFPHMP</sequence>
<evidence type="ECO:0000256" key="1">
    <source>
        <dbReference type="ARBA" id="ARBA00006272"/>
    </source>
</evidence>
<dbReference type="AlphaFoldDB" id="K2KD45"/>
<dbReference type="SUPFAM" id="SSF53187">
    <property type="entry name" value="Zn-dependent exopeptidases"/>
    <property type="match status" value="1"/>
</dbReference>
<comment type="similarity">
    <text evidence="1">Belongs to the peptidase M42 family.</text>
</comment>
<dbReference type="STRING" id="745411.B3C1_07761"/>
<dbReference type="Pfam" id="PF05343">
    <property type="entry name" value="Peptidase_M42"/>
    <property type="match status" value="1"/>
</dbReference>
<protein>
    <submittedName>
        <fullName evidence="6">Hydrolase, peptidase M42 family protein</fullName>
    </submittedName>
</protein>
<keyword evidence="5 6" id="KW-0378">Hydrolase</keyword>
<dbReference type="InterPro" id="IPR051464">
    <property type="entry name" value="Peptidase_M42_aminopept"/>
</dbReference>
<evidence type="ECO:0000313" key="6">
    <source>
        <dbReference type="EMBL" id="EKE75155.1"/>
    </source>
</evidence>
<keyword evidence="3" id="KW-0645">Protease</keyword>